<protein>
    <submittedName>
        <fullName evidence="1">Type IV pilus assembly protein PilM</fullName>
    </submittedName>
</protein>
<dbReference type="NCBIfam" id="TIGR01175">
    <property type="entry name" value="pilM"/>
    <property type="match status" value="1"/>
</dbReference>
<dbReference type="GeneID" id="93073655"/>
<sequence>MLIKLVIKKGDIMFSKDIMAVNIGDSIIKIIVGNKSNIKFCESIKTPEESIVNGKVIELEIVALALRKFINKNNINVKKISFAINGQDIVIRQIETPIMKDKEIKKSVDWEMNQYLRDEGENHYIDFEKVDTIVLEDKKTYKLLAVAAPRDKIDQLVELSNSLNMKLVSVDVLSNCIVRAFRNLGITSKEIESMAVIDMGYETTSIIILESGKFFIERAVPFGLNNIAKEICRKNGIDIEEAFNYIEEKYDINNLKDEDETEKRIETLVENVYSTFAKVIQFYTANNTKKAIDEIFLIGSGCKLKGMDKFTNNYFSIKTSLVDSPEMLNLNIKFPGDKDFKTFASTLGLLLRKE</sequence>
<gene>
    <name evidence="1" type="primary">pilM</name>
    <name evidence="1" type="ORF">CLPA_c14820</name>
    <name evidence="2" type="ORF">CP6013_01695</name>
</gene>
<dbReference type="AlphaFoldDB" id="A0A0H3J3W0"/>
<dbReference type="SUPFAM" id="SSF53067">
    <property type="entry name" value="Actin-like ATPase domain"/>
    <property type="match status" value="2"/>
</dbReference>
<dbReference type="KEGG" id="cpae:CPAST_c14820"/>
<dbReference type="EMBL" id="CP009268">
    <property type="protein sequence ID" value="AJA51545.1"/>
    <property type="molecule type" value="Genomic_DNA"/>
</dbReference>
<dbReference type="EMBL" id="JPGY02000001">
    <property type="protein sequence ID" value="KRU12448.1"/>
    <property type="molecule type" value="Genomic_DNA"/>
</dbReference>
<dbReference type="eggNOG" id="COG4972">
    <property type="taxonomic scope" value="Bacteria"/>
</dbReference>
<organism evidence="1 4">
    <name type="scientific">Clostridium pasteurianum DSM 525 = ATCC 6013</name>
    <dbReference type="NCBI Taxonomy" id="1262449"/>
    <lineage>
        <taxon>Bacteria</taxon>
        <taxon>Bacillati</taxon>
        <taxon>Bacillota</taxon>
        <taxon>Clostridia</taxon>
        <taxon>Eubacteriales</taxon>
        <taxon>Clostridiaceae</taxon>
        <taxon>Clostridium</taxon>
    </lineage>
</organism>
<reference evidence="2 3" key="3">
    <citation type="journal article" name="Genome Announc.">
        <title>Improved Draft Genome Sequence of Clostridium pasteurianum Strain ATCC 6013 (DSM 525) Using a Hybrid Next-Generation Sequencing Approach.</title>
        <authorList>
            <person name="Pyne M.E."/>
            <person name="Utturkar S."/>
            <person name="Brown S.D."/>
            <person name="Moo-Young M."/>
            <person name="Chung D.A."/>
            <person name="Chou C.P."/>
        </authorList>
    </citation>
    <scope>NUCLEOTIDE SEQUENCE [LARGE SCALE GENOMIC DNA]</scope>
    <source>
        <strain evidence="2 3">ATCC 6013</strain>
    </source>
</reference>
<dbReference type="InterPro" id="IPR005883">
    <property type="entry name" value="PilM"/>
</dbReference>
<accession>A0A0H3J3W0</accession>
<dbReference type="Gene3D" id="3.30.420.40">
    <property type="match status" value="2"/>
</dbReference>
<dbReference type="RefSeq" id="WP_236900391.1">
    <property type="nucleotide sequence ID" value="NZ_CP013018.1"/>
</dbReference>
<evidence type="ECO:0000313" key="2">
    <source>
        <dbReference type="EMBL" id="KRU12448.1"/>
    </source>
</evidence>
<dbReference type="PIRSF" id="PIRSF019169">
    <property type="entry name" value="PilM"/>
    <property type="match status" value="1"/>
</dbReference>
<evidence type="ECO:0000313" key="1">
    <source>
        <dbReference type="EMBL" id="AJA51545.1"/>
    </source>
</evidence>
<dbReference type="Gene3D" id="3.30.1490.300">
    <property type="match status" value="1"/>
</dbReference>
<dbReference type="InterPro" id="IPR050696">
    <property type="entry name" value="FtsA/MreB"/>
</dbReference>
<dbReference type="PANTHER" id="PTHR32432:SF3">
    <property type="entry name" value="ETHANOLAMINE UTILIZATION PROTEIN EUTJ"/>
    <property type="match status" value="1"/>
</dbReference>
<dbReference type="CDD" id="cd24049">
    <property type="entry name" value="ASKHA_NBD_PilM"/>
    <property type="match status" value="1"/>
</dbReference>
<dbReference type="KEGG" id="cpat:CLPA_c14820"/>
<reference evidence="2" key="2">
    <citation type="submission" date="2015-10" db="EMBL/GenBank/DDBJ databases">
        <title>Improved Draft Genome Sequence of Clostridium pasteurianum Strain ATCC 6013 (DSM 525) Using a Hybrid Next-Generation Sequencing Approach.</title>
        <authorList>
            <person name="Pyne M.E."/>
            <person name="Utturkar S.M."/>
            <person name="Brown S.D."/>
            <person name="Moo-Young M."/>
            <person name="Chung D.A."/>
            <person name="Chou P.C."/>
        </authorList>
    </citation>
    <scope>NUCLEOTIDE SEQUENCE</scope>
    <source>
        <strain evidence="2">ATCC 6013</strain>
    </source>
</reference>
<name>A0A0H3J3W0_CLOPA</name>
<dbReference type="Proteomes" id="UP000030905">
    <property type="component" value="Chromosome"/>
</dbReference>
<proteinExistence type="predicted"/>
<evidence type="ECO:0000313" key="3">
    <source>
        <dbReference type="Proteomes" id="UP000028042"/>
    </source>
</evidence>
<dbReference type="PANTHER" id="PTHR32432">
    <property type="entry name" value="CELL DIVISION PROTEIN FTSA-RELATED"/>
    <property type="match status" value="1"/>
</dbReference>
<dbReference type="InterPro" id="IPR043129">
    <property type="entry name" value="ATPase_NBD"/>
</dbReference>
<evidence type="ECO:0000313" key="4">
    <source>
        <dbReference type="Proteomes" id="UP000030905"/>
    </source>
</evidence>
<dbReference type="Pfam" id="PF11104">
    <property type="entry name" value="PilM_2"/>
    <property type="match status" value="1"/>
</dbReference>
<reference evidence="1 4" key="1">
    <citation type="journal article" date="2015" name="Genome Announc.">
        <title>Complete Genome Sequence of the Nitrogen-Fixing and Solvent-Producing Clostridium pasteurianum DSM 525.</title>
        <authorList>
            <person name="Poehlein A."/>
            <person name="Grosse-Honebrink A."/>
            <person name="Zhang Y."/>
            <person name="Minton N.P."/>
            <person name="Daniel R."/>
        </authorList>
    </citation>
    <scope>NUCLEOTIDE SEQUENCE [LARGE SCALE GENOMIC DNA]</scope>
    <source>
        <strain evidence="1">DSM 525</strain>
        <strain evidence="4">DSM 525 / ATCC 6013</strain>
    </source>
</reference>
<keyword evidence="4" id="KW-1185">Reference proteome</keyword>
<dbReference type="PATRIC" id="fig|1262449.7.peg.1489"/>
<dbReference type="Proteomes" id="UP000028042">
    <property type="component" value="Unassembled WGS sequence"/>
</dbReference>